<feature type="non-terminal residue" evidence="1">
    <location>
        <position position="1"/>
    </location>
</feature>
<accession>A0A8J4CWX6</accession>
<evidence type="ECO:0000313" key="2">
    <source>
        <dbReference type="Proteomes" id="UP000747110"/>
    </source>
</evidence>
<organism evidence="1 2">
    <name type="scientific">Volvox reticuliferus</name>
    <dbReference type="NCBI Taxonomy" id="1737510"/>
    <lineage>
        <taxon>Eukaryota</taxon>
        <taxon>Viridiplantae</taxon>
        <taxon>Chlorophyta</taxon>
        <taxon>core chlorophytes</taxon>
        <taxon>Chlorophyceae</taxon>
        <taxon>CS clade</taxon>
        <taxon>Chlamydomonadales</taxon>
        <taxon>Volvocaceae</taxon>
        <taxon>Volvox</taxon>
    </lineage>
</organism>
<reference evidence="1" key="1">
    <citation type="journal article" date="2021" name="Proc. Natl. Acad. Sci. U.S.A.">
        <title>Three genomes in the algal genus Volvox reveal the fate of a haploid sex-determining region after a transition to homothallism.</title>
        <authorList>
            <person name="Yamamoto K."/>
            <person name="Hamaji T."/>
            <person name="Kawai-Toyooka H."/>
            <person name="Matsuzaki R."/>
            <person name="Takahashi F."/>
            <person name="Nishimura Y."/>
            <person name="Kawachi M."/>
            <person name="Noguchi H."/>
            <person name="Minakuchi Y."/>
            <person name="Umen J.G."/>
            <person name="Toyoda A."/>
            <person name="Nozaki H."/>
        </authorList>
    </citation>
    <scope>NUCLEOTIDE SEQUENCE</scope>
    <source>
        <strain evidence="1">NIES-3786</strain>
    </source>
</reference>
<protein>
    <submittedName>
        <fullName evidence="1">Uncharacterized protein</fullName>
    </submittedName>
</protein>
<keyword evidence="2" id="KW-1185">Reference proteome</keyword>
<gene>
    <name evidence="1" type="ORF">Vretifemale_19052</name>
</gene>
<dbReference type="Proteomes" id="UP000747110">
    <property type="component" value="Unassembled WGS sequence"/>
</dbReference>
<name>A0A8J4CWX6_9CHLO</name>
<dbReference type="AlphaFoldDB" id="A0A8J4CWX6"/>
<comment type="caution">
    <text evidence="1">The sequence shown here is derived from an EMBL/GenBank/DDBJ whole genome shotgun (WGS) entry which is preliminary data.</text>
</comment>
<sequence length="188" mass="21463">AVPHDTLCKDFHLPFHLPSRWELSLSMESESRMFFSPVVMLYFQSDQQPQNVIFSSVLQMNSTSAPQPIWPSEMLLRVAAGEKWTYVHTYRCTDVQMHGAGGERAGGIGTHHRADFIVPSFSRWELSLSMESESRMFFSPVVMLYFQSDQQPQNVIFSSVLQMNSTSAPQPIWPSEMLLRVAAGEKWT</sequence>
<evidence type="ECO:0000313" key="1">
    <source>
        <dbReference type="EMBL" id="GIL91436.1"/>
    </source>
</evidence>
<dbReference type="EMBL" id="BNCP01000064">
    <property type="protein sequence ID" value="GIL91436.1"/>
    <property type="molecule type" value="Genomic_DNA"/>
</dbReference>
<proteinExistence type="predicted"/>